<gene>
    <name evidence="1" type="ORF">ABIC55_003484</name>
</gene>
<name>A0ABV2KBV5_SPOPS</name>
<organism evidence="1 2">
    <name type="scientific">Sporosarcina psychrophila</name>
    <name type="common">Bacillus psychrophilus</name>
    <dbReference type="NCBI Taxonomy" id="1476"/>
    <lineage>
        <taxon>Bacteria</taxon>
        <taxon>Bacillati</taxon>
        <taxon>Bacillota</taxon>
        <taxon>Bacilli</taxon>
        <taxon>Bacillales</taxon>
        <taxon>Caryophanaceae</taxon>
        <taxon>Sporosarcina</taxon>
    </lineage>
</organism>
<accession>A0ABV2KBV5</accession>
<keyword evidence="1" id="KW-0378">Hydrolase</keyword>
<evidence type="ECO:0000313" key="1">
    <source>
        <dbReference type="EMBL" id="MET3658367.1"/>
    </source>
</evidence>
<sequence length="135" mass="15777">MTLNDIDLDSFIRKSEEKTLNNAMKWNSENGLEKNKFVERSENYEKIKKVYTSESKNGDIVAIGSFEKRVYYNEDDYSFEDIYFISFSDENSGGFVTFINDDNSSFSFQVKLGKLHRIVQLKTSKVADKLDSWFD</sequence>
<dbReference type="EMBL" id="JBEPME010000005">
    <property type="protein sequence ID" value="MET3658367.1"/>
    <property type="molecule type" value="Genomic_DNA"/>
</dbReference>
<reference evidence="1 2" key="1">
    <citation type="submission" date="2024-06" db="EMBL/GenBank/DDBJ databases">
        <title>Sorghum-associated microbial communities from plants grown in Nebraska, USA.</title>
        <authorList>
            <person name="Schachtman D."/>
        </authorList>
    </citation>
    <scope>NUCLEOTIDE SEQUENCE [LARGE SCALE GENOMIC DNA]</scope>
    <source>
        <strain evidence="1 2">1288</strain>
    </source>
</reference>
<proteinExistence type="predicted"/>
<evidence type="ECO:0000313" key="2">
    <source>
        <dbReference type="Proteomes" id="UP001549104"/>
    </source>
</evidence>
<dbReference type="GO" id="GO:0016787">
    <property type="term" value="F:hydrolase activity"/>
    <property type="evidence" value="ECO:0007669"/>
    <property type="project" value="UniProtKB-KW"/>
</dbReference>
<keyword evidence="2" id="KW-1185">Reference proteome</keyword>
<comment type="caution">
    <text evidence="1">The sequence shown here is derived from an EMBL/GenBank/DDBJ whole genome shotgun (WGS) entry which is preliminary data.</text>
</comment>
<protein>
    <submittedName>
        <fullName evidence="1">NanoRNase/pAp phosphatase (C-di-AMP/oligoRNAs hydrolase)</fullName>
    </submittedName>
</protein>
<dbReference type="RefSeq" id="WP_354313998.1">
    <property type="nucleotide sequence ID" value="NZ_JBEPME010000005.1"/>
</dbReference>
<dbReference type="Proteomes" id="UP001549104">
    <property type="component" value="Unassembled WGS sequence"/>
</dbReference>